<feature type="compositionally biased region" description="Polar residues" evidence="3">
    <location>
        <begin position="274"/>
        <end position="286"/>
    </location>
</feature>
<dbReference type="SUPFAM" id="SSF50729">
    <property type="entry name" value="PH domain-like"/>
    <property type="match status" value="1"/>
</dbReference>
<dbReference type="PANTHER" id="PTHR12187:SF11">
    <property type="entry name" value="PHOSPHATIDYLINOSITOL-3,4-BISPHOSPHATE 4-PHOSPHATASE"/>
    <property type="match status" value="1"/>
</dbReference>
<sequence length="1166" mass="128699">MAMNANAARAVVHANAVALTLMAGANGGNEDALESPRSATTSATSEMDAMAVEDVVALVSNGRVAAATKATTKPKLKISESGRFEDQFHHAHEASRAMGVLKSRAYHKQSENKETTRARKKSVNVNGRDVEQFSDADIVFAGYLVKQGSFWKTWRRRYFILRRDIPVLAYYSSQENLVKLGEIPVDATTKVEASPTDAFPNRFIVDHPSRKLVLVADEGADKVSLWIQWIRKCVATRVVEAQRAEERNSIRLSVAQRMSANGSQLEDKPPLSGPPSQSKPPLSVQSLGLPPAGSISLDSPHTSKIKRHSTDSRVIQAAADQSIASREEDKERERFIRYARLKSADTSSSHVDSYTVLSNKSELEVPRPRLFRSYSAGSVLSSKSMSFESNRAHDDSGLPVMARQHRQSSDYEVPPLDPDIRARNLSLPSFRSGPSVEFAVSVGCRGAQDVGLMVVAATMIVPEQGSQELARTEMQGTLSLRACGGDFYVRDFTTLISVPRSARHVLQFEIFSIESVASEQLSAQQSLGFVRISPLDLLLSRDSTIVLECRRSRYSPSKQVHFLVLDRIVPTESLNLGHSYLYAKRNFIADIVPVGKRKASTAQPQPPATEVKTEATLKETLSYEDMIRGEMDSVDASHLFITEELSASYCSISVAVAYMKLIQGRNKRRMHDAQRFIAAIEEKYNKMPSSPNSQTESAEIINLHAEMIEDGHAKLDHYAHLYEAYVACEDYYIALQAMLEEGKEPGITGSLKRSTQKKDKLTEFMATNLNCHVVRARRISLTASQGAKDRETRGSSTDELVHAVITHGCPAAHCLGFKEGGLRKLQQTLAQDKGDERLIEKIEQRQDIVRCQILAITAAAFLTAVGLAASELPEHQERLQLMCQTGLLLNIESLLSTIKNEKGMIEDMAEGVNWVNSSVSLQVVQSMETESKLKSAKCIGITSAESGDSVVATFALPPGQFSVLPAVLRQGHALKVHAVLFTQGVNEMQSVANTMLDTSLQDDINVASAHRLLRFFDVYRTHVKAMNPPVAARVNDLLEMETQIKILVEKLNLARKSHVQKKNVNILIESSDLCRRLGAVRTTCCKSGKDRTAMSATLECSRILVDTFHVKQGVHLTNAMRERGVRRVNVLANTGKDKFAFNSLQLKYLPDCYRPPVVAADSHVVS</sequence>
<accession>A0A8K1C6S5</accession>
<comment type="caution">
    <text evidence="5">The sequence shown here is derived from an EMBL/GenBank/DDBJ whole genome shotgun (WGS) entry which is preliminary data.</text>
</comment>
<dbReference type="SMART" id="SM00233">
    <property type="entry name" value="PH"/>
    <property type="match status" value="1"/>
</dbReference>
<evidence type="ECO:0000313" key="5">
    <source>
        <dbReference type="EMBL" id="TMW57461.1"/>
    </source>
</evidence>
<dbReference type="InterPro" id="IPR001849">
    <property type="entry name" value="PH_domain"/>
</dbReference>
<dbReference type="GO" id="GO:0005737">
    <property type="term" value="C:cytoplasm"/>
    <property type="evidence" value="ECO:0007669"/>
    <property type="project" value="TreeGrafter"/>
</dbReference>
<dbReference type="Pfam" id="PF00169">
    <property type="entry name" value="PH"/>
    <property type="match status" value="1"/>
</dbReference>
<dbReference type="GO" id="GO:0016316">
    <property type="term" value="F:phosphatidylinositol-3,4-bisphosphate 4-phosphatase activity"/>
    <property type="evidence" value="ECO:0007669"/>
    <property type="project" value="InterPro"/>
</dbReference>
<dbReference type="EMBL" id="SPLM01000144">
    <property type="protein sequence ID" value="TMW57461.1"/>
    <property type="molecule type" value="Genomic_DNA"/>
</dbReference>
<evidence type="ECO:0000256" key="2">
    <source>
        <dbReference type="ARBA" id="ARBA00023098"/>
    </source>
</evidence>
<evidence type="ECO:0000256" key="3">
    <source>
        <dbReference type="SAM" id="MobiDB-lite"/>
    </source>
</evidence>
<name>A0A8K1C6S5_PYTOL</name>
<evidence type="ECO:0000256" key="1">
    <source>
        <dbReference type="ARBA" id="ARBA00022801"/>
    </source>
</evidence>
<proteinExistence type="predicted"/>
<keyword evidence="2" id="KW-0443">Lipid metabolism</keyword>
<dbReference type="Proteomes" id="UP000794436">
    <property type="component" value="Unassembled WGS sequence"/>
</dbReference>
<dbReference type="InterPro" id="IPR011993">
    <property type="entry name" value="PH-like_dom_sf"/>
</dbReference>
<dbReference type="PANTHER" id="PTHR12187">
    <property type="entry name" value="AGAP000124-PA"/>
    <property type="match status" value="1"/>
</dbReference>
<gene>
    <name evidence="5" type="ORF">Poli38472_003386</name>
</gene>
<dbReference type="PROSITE" id="PS50003">
    <property type="entry name" value="PH_DOMAIN"/>
    <property type="match status" value="1"/>
</dbReference>
<protein>
    <recommendedName>
        <fullName evidence="4">PH domain-containing protein</fullName>
    </recommendedName>
</protein>
<organism evidence="5 6">
    <name type="scientific">Pythium oligandrum</name>
    <name type="common">Mycoparasitic fungus</name>
    <dbReference type="NCBI Taxonomy" id="41045"/>
    <lineage>
        <taxon>Eukaryota</taxon>
        <taxon>Sar</taxon>
        <taxon>Stramenopiles</taxon>
        <taxon>Oomycota</taxon>
        <taxon>Peronosporomycetes</taxon>
        <taxon>Pythiales</taxon>
        <taxon>Pythiaceae</taxon>
        <taxon>Pythium</taxon>
    </lineage>
</organism>
<feature type="region of interest" description="Disordered" evidence="3">
    <location>
        <begin position="258"/>
        <end position="331"/>
    </location>
</feature>
<dbReference type="InterPro" id="IPR039034">
    <property type="entry name" value="INPP4"/>
</dbReference>
<dbReference type="AlphaFoldDB" id="A0A8K1C6S5"/>
<reference evidence="5" key="1">
    <citation type="submission" date="2019-03" db="EMBL/GenBank/DDBJ databases">
        <title>Long read genome sequence of the mycoparasitic Pythium oligandrum ATCC 38472 isolated from sugarbeet rhizosphere.</title>
        <authorList>
            <person name="Gaulin E."/>
        </authorList>
    </citation>
    <scope>NUCLEOTIDE SEQUENCE</scope>
    <source>
        <strain evidence="5">ATCC 38472_TT</strain>
    </source>
</reference>
<keyword evidence="1" id="KW-0378">Hydrolase</keyword>
<feature type="domain" description="PH" evidence="4">
    <location>
        <begin position="137"/>
        <end position="235"/>
    </location>
</feature>
<evidence type="ECO:0000313" key="6">
    <source>
        <dbReference type="Proteomes" id="UP000794436"/>
    </source>
</evidence>
<evidence type="ECO:0000259" key="4">
    <source>
        <dbReference type="PROSITE" id="PS50003"/>
    </source>
</evidence>
<dbReference type="OrthoDB" id="159395at2759"/>
<keyword evidence="6" id="KW-1185">Reference proteome</keyword>
<dbReference type="Gene3D" id="2.30.29.30">
    <property type="entry name" value="Pleckstrin-homology domain (PH domain)/Phosphotyrosine-binding domain (PTB)"/>
    <property type="match status" value="1"/>
</dbReference>